<dbReference type="AlphaFoldDB" id="A0A645C1U7"/>
<dbReference type="EMBL" id="VSSQ01024336">
    <property type="protein sequence ID" value="MPM71796.1"/>
    <property type="molecule type" value="Genomic_DNA"/>
</dbReference>
<proteinExistence type="predicted"/>
<sequence length="47" mass="5655">MEFKWYRRTKRIEVGRHILFMKLTNMVVELKKIVAKLVVNVAILLLL</sequence>
<evidence type="ECO:0000313" key="1">
    <source>
        <dbReference type="EMBL" id="MPM71796.1"/>
    </source>
</evidence>
<reference evidence="1" key="1">
    <citation type="submission" date="2019-08" db="EMBL/GenBank/DDBJ databases">
        <authorList>
            <person name="Kucharzyk K."/>
            <person name="Murdoch R.W."/>
            <person name="Higgins S."/>
            <person name="Loffler F."/>
        </authorList>
    </citation>
    <scope>NUCLEOTIDE SEQUENCE</scope>
</reference>
<protein>
    <submittedName>
        <fullName evidence="1">Uncharacterized protein</fullName>
    </submittedName>
</protein>
<name>A0A645C1U7_9ZZZZ</name>
<gene>
    <name evidence="1" type="ORF">SDC9_118767</name>
</gene>
<accession>A0A645C1U7</accession>
<comment type="caution">
    <text evidence="1">The sequence shown here is derived from an EMBL/GenBank/DDBJ whole genome shotgun (WGS) entry which is preliminary data.</text>
</comment>
<organism evidence="1">
    <name type="scientific">bioreactor metagenome</name>
    <dbReference type="NCBI Taxonomy" id="1076179"/>
    <lineage>
        <taxon>unclassified sequences</taxon>
        <taxon>metagenomes</taxon>
        <taxon>ecological metagenomes</taxon>
    </lineage>
</organism>